<proteinExistence type="predicted"/>
<accession>A0A9P4GKK2</accession>
<comment type="caution">
    <text evidence="1">The sequence shown here is derived from an EMBL/GenBank/DDBJ whole genome shotgun (WGS) entry which is preliminary data.</text>
</comment>
<organism evidence="1 2">
    <name type="scientific">Cucurbitaria berberidis CBS 394.84</name>
    <dbReference type="NCBI Taxonomy" id="1168544"/>
    <lineage>
        <taxon>Eukaryota</taxon>
        <taxon>Fungi</taxon>
        <taxon>Dikarya</taxon>
        <taxon>Ascomycota</taxon>
        <taxon>Pezizomycotina</taxon>
        <taxon>Dothideomycetes</taxon>
        <taxon>Pleosporomycetidae</taxon>
        <taxon>Pleosporales</taxon>
        <taxon>Pleosporineae</taxon>
        <taxon>Cucurbitariaceae</taxon>
        <taxon>Cucurbitaria</taxon>
    </lineage>
</organism>
<evidence type="ECO:0000313" key="2">
    <source>
        <dbReference type="Proteomes" id="UP000800039"/>
    </source>
</evidence>
<name>A0A9P4GKK2_9PLEO</name>
<dbReference type="RefSeq" id="XP_040789702.1">
    <property type="nucleotide sequence ID" value="XM_040938502.1"/>
</dbReference>
<dbReference type="AlphaFoldDB" id="A0A9P4GKK2"/>
<gene>
    <name evidence="1" type="ORF">K460DRAFT_54082</name>
</gene>
<protein>
    <submittedName>
        <fullName evidence="1">Uncharacterized protein</fullName>
    </submittedName>
</protein>
<reference evidence="1" key="1">
    <citation type="submission" date="2020-01" db="EMBL/GenBank/DDBJ databases">
        <authorList>
            <consortium name="DOE Joint Genome Institute"/>
            <person name="Haridas S."/>
            <person name="Albert R."/>
            <person name="Binder M."/>
            <person name="Bloem J."/>
            <person name="Labutti K."/>
            <person name="Salamov A."/>
            <person name="Andreopoulos B."/>
            <person name="Baker S.E."/>
            <person name="Barry K."/>
            <person name="Bills G."/>
            <person name="Bluhm B.H."/>
            <person name="Cannon C."/>
            <person name="Castanera R."/>
            <person name="Culley D.E."/>
            <person name="Daum C."/>
            <person name="Ezra D."/>
            <person name="Gonzalez J.B."/>
            <person name="Henrissat B."/>
            <person name="Kuo A."/>
            <person name="Liang C."/>
            <person name="Lipzen A."/>
            <person name="Lutzoni F."/>
            <person name="Magnuson J."/>
            <person name="Mondo S."/>
            <person name="Nolan M."/>
            <person name="Ohm R."/>
            <person name="Pangilinan J."/>
            <person name="Park H.-J."/>
            <person name="Ramirez L."/>
            <person name="Alfaro M."/>
            <person name="Sun H."/>
            <person name="Tritt A."/>
            <person name="Yoshinaga Y."/>
            <person name="Zwiers L.-H."/>
            <person name="Turgeon B.G."/>
            <person name="Goodwin S.B."/>
            <person name="Spatafora J.W."/>
            <person name="Crous P.W."/>
            <person name="Grigoriev I.V."/>
        </authorList>
    </citation>
    <scope>NUCLEOTIDE SEQUENCE</scope>
    <source>
        <strain evidence="1">CBS 394.84</strain>
    </source>
</reference>
<dbReference type="EMBL" id="ML976615">
    <property type="protein sequence ID" value="KAF1847139.1"/>
    <property type="molecule type" value="Genomic_DNA"/>
</dbReference>
<keyword evidence="2" id="KW-1185">Reference proteome</keyword>
<sequence>MVVVVVPTTESLVPVLYHSLIGCPDSISVIRVLIAADSLRYPICCLAPSLFFFVTHPLFIFTTSSLQISGYYIVIIITCKQCATATLGKTGPLQA</sequence>
<evidence type="ECO:0000313" key="1">
    <source>
        <dbReference type="EMBL" id="KAF1847139.1"/>
    </source>
</evidence>
<dbReference type="GeneID" id="63855758"/>
<dbReference type="Proteomes" id="UP000800039">
    <property type="component" value="Unassembled WGS sequence"/>
</dbReference>